<dbReference type="Proteomes" id="UP001448207">
    <property type="component" value="Unassembled WGS sequence"/>
</dbReference>
<sequence>FVDNFVQSIVQYGDKFKEFIKRQKNNVVNIVRYVRKLSHIKDKKKERARLLRRMINKLRSRSLIGNVFASRLSLTNKTFDKRDINDDDFEKPDGSTRGNTP</sequence>
<gene>
    <name evidence="2" type="ORF">J3Q64DRAFT_1646854</name>
</gene>
<proteinExistence type="predicted"/>
<feature type="non-terminal residue" evidence="2">
    <location>
        <position position="1"/>
    </location>
</feature>
<protein>
    <submittedName>
        <fullName evidence="2">Uncharacterized protein</fullName>
    </submittedName>
</protein>
<evidence type="ECO:0000313" key="3">
    <source>
        <dbReference type="Proteomes" id="UP001448207"/>
    </source>
</evidence>
<evidence type="ECO:0000256" key="1">
    <source>
        <dbReference type="SAM" id="MobiDB-lite"/>
    </source>
</evidence>
<feature type="region of interest" description="Disordered" evidence="1">
    <location>
        <begin position="82"/>
        <end position="101"/>
    </location>
</feature>
<comment type="caution">
    <text evidence="2">The sequence shown here is derived from an EMBL/GenBank/DDBJ whole genome shotgun (WGS) entry which is preliminary data.</text>
</comment>
<organism evidence="2 3">
    <name type="scientific">Phycomyces blakesleeanus</name>
    <dbReference type="NCBI Taxonomy" id="4837"/>
    <lineage>
        <taxon>Eukaryota</taxon>
        <taxon>Fungi</taxon>
        <taxon>Fungi incertae sedis</taxon>
        <taxon>Mucoromycota</taxon>
        <taxon>Mucoromycotina</taxon>
        <taxon>Mucoromycetes</taxon>
        <taxon>Mucorales</taxon>
        <taxon>Phycomycetaceae</taxon>
        <taxon>Phycomyces</taxon>
    </lineage>
</organism>
<dbReference type="EMBL" id="JBCLYO010000028">
    <property type="protein sequence ID" value="KAL0077347.1"/>
    <property type="molecule type" value="Genomic_DNA"/>
</dbReference>
<name>A0ABR3ALB3_PHYBL</name>
<accession>A0ABR3ALB3</accession>
<reference evidence="2 3" key="1">
    <citation type="submission" date="2024-04" db="EMBL/GenBank/DDBJ databases">
        <title>Symmetric and asymmetric DNA N6-adenine methylation regulates different biological responses in Mucorales.</title>
        <authorList>
            <consortium name="Lawrence Berkeley National Laboratory"/>
            <person name="Lax C."/>
            <person name="Mondo S.J."/>
            <person name="Osorio-Concepcion M."/>
            <person name="Muszewska A."/>
            <person name="Corrochano-Luque M."/>
            <person name="Gutierrez G."/>
            <person name="Riley R."/>
            <person name="Lipzen A."/>
            <person name="Guo J."/>
            <person name="Hundley H."/>
            <person name="Amirebrahimi M."/>
            <person name="Ng V."/>
            <person name="Lorenzo-Gutierrez D."/>
            <person name="Binder U."/>
            <person name="Yang J."/>
            <person name="Song Y."/>
            <person name="Canovas D."/>
            <person name="Navarro E."/>
            <person name="Freitag M."/>
            <person name="Gabaldon T."/>
            <person name="Grigoriev I.V."/>
            <person name="Corrochano L.M."/>
            <person name="Nicolas F.E."/>
            <person name="Garre V."/>
        </authorList>
    </citation>
    <scope>NUCLEOTIDE SEQUENCE [LARGE SCALE GENOMIC DNA]</scope>
    <source>
        <strain evidence="2 3">L51</strain>
    </source>
</reference>
<evidence type="ECO:0000313" key="2">
    <source>
        <dbReference type="EMBL" id="KAL0077347.1"/>
    </source>
</evidence>
<keyword evidence="3" id="KW-1185">Reference proteome</keyword>